<dbReference type="Pfam" id="PF05698">
    <property type="entry name" value="Trigger_C"/>
    <property type="match status" value="1"/>
</dbReference>
<evidence type="ECO:0000256" key="6">
    <source>
        <dbReference type="ARBA" id="ARBA00023186"/>
    </source>
</evidence>
<dbReference type="PANTHER" id="PTHR30560:SF3">
    <property type="entry name" value="TRIGGER FACTOR-LIKE PROTEIN TIG, CHLOROPLASTIC"/>
    <property type="match status" value="1"/>
</dbReference>
<dbReference type="NCBIfam" id="TIGR00115">
    <property type="entry name" value="tig"/>
    <property type="match status" value="1"/>
</dbReference>
<dbReference type="PANTHER" id="PTHR30560">
    <property type="entry name" value="TRIGGER FACTOR CHAPERONE AND PEPTIDYL-PROLYL CIS/TRANS ISOMERASE"/>
    <property type="match status" value="1"/>
</dbReference>
<keyword evidence="9" id="KW-0963">Cytoplasm</keyword>
<dbReference type="SUPFAM" id="SSF102735">
    <property type="entry name" value="Trigger factor ribosome-binding domain"/>
    <property type="match status" value="1"/>
</dbReference>
<dbReference type="InterPro" id="IPR037041">
    <property type="entry name" value="Trigger_fac_C_sf"/>
</dbReference>
<evidence type="ECO:0000256" key="9">
    <source>
        <dbReference type="HAMAP-Rule" id="MF_00303"/>
    </source>
</evidence>
<evidence type="ECO:0000256" key="3">
    <source>
        <dbReference type="ARBA" id="ARBA00013194"/>
    </source>
</evidence>
<gene>
    <name evidence="9 12" type="primary">tig</name>
    <name evidence="12" type="ORF">Mrose_01097</name>
</gene>
<evidence type="ECO:0000259" key="10">
    <source>
        <dbReference type="Pfam" id="PF05697"/>
    </source>
</evidence>
<dbReference type="SUPFAM" id="SSF54534">
    <property type="entry name" value="FKBP-like"/>
    <property type="match status" value="1"/>
</dbReference>
<comment type="caution">
    <text evidence="12">The sequence shown here is derived from an EMBL/GenBank/DDBJ whole genome shotgun (WGS) entry which is preliminary data.</text>
</comment>
<keyword evidence="9" id="KW-0131">Cell cycle</keyword>
<dbReference type="Gene3D" id="3.30.70.1050">
    <property type="entry name" value="Trigger factor ribosome-binding domain"/>
    <property type="match status" value="1"/>
</dbReference>
<dbReference type="InterPro" id="IPR046357">
    <property type="entry name" value="PPIase_dom_sf"/>
</dbReference>
<dbReference type="Gene3D" id="1.10.3120.10">
    <property type="entry name" value="Trigger factor, C-terminal domain"/>
    <property type="match status" value="1"/>
</dbReference>
<dbReference type="InterPro" id="IPR008880">
    <property type="entry name" value="Trigger_fac_C"/>
</dbReference>
<dbReference type="GO" id="GO:0043335">
    <property type="term" value="P:protein unfolding"/>
    <property type="evidence" value="ECO:0007669"/>
    <property type="project" value="TreeGrafter"/>
</dbReference>
<dbReference type="EMBL" id="QWLA01000015">
    <property type="protein sequence ID" value="RIH87859.1"/>
    <property type="molecule type" value="Genomic_DNA"/>
</dbReference>
<keyword evidence="9" id="KW-0132">Cell division</keyword>
<dbReference type="GO" id="GO:0043022">
    <property type="term" value="F:ribosome binding"/>
    <property type="evidence" value="ECO:0007669"/>
    <property type="project" value="TreeGrafter"/>
</dbReference>
<dbReference type="GO" id="GO:0015031">
    <property type="term" value="P:protein transport"/>
    <property type="evidence" value="ECO:0007669"/>
    <property type="project" value="UniProtKB-UniRule"/>
</dbReference>
<protein>
    <recommendedName>
        <fullName evidence="4 9">Trigger factor</fullName>
        <shortName evidence="9">TF</shortName>
        <ecNumber evidence="3 9">5.2.1.8</ecNumber>
    </recommendedName>
    <alternativeName>
        <fullName evidence="8 9">PPIase</fullName>
    </alternativeName>
</protein>
<dbReference type="OrthoDB" id="9767721at2"/>
<sequence length="404" mass="46014">MAEILERNGFMVKMKVEVPAGDVQKVYEAVVREYAGRYRFPGFRPGKAPAKVVEARLGREALLEETKERLRDDFFPKAVRELELTPVGARLLEEELKEGAPYTFVLEVENYPEAKLPDWTTFSLEAQKPEVTEEMVAKALDELRQRYGELVTVERPIEAHDQVFIETEDGSRFPVSMENALEHVREALMGHSAGEEVMVPVKDGDKVVREIKTKITEVKTLQLPELDDEFAKTVGEDDLATLTAKVRESLQAQADREARNQKANEFVDKLAEGMEVEIPPTMLSREEQHLLQHLAQELQAQKLDLGTYLQDLEKQGKLEEFKAKLRSDATRSIRRALAKEKLAEDLGTVFTDEEWASYVVELARAYRTNPNALQQELGEETLARLRIQRLHDKAVMEALERIGA</sequence>
<comment type="catalytic activity">
    <reaction evidence="1 9">
        <text>[protein]-peptidylproline (omega=180) = [protein]-peptidylproline (omega=0)</text>
        <dbReference type="Rhea" id="RHEA:16237"/>
        <dbReference type="Rhea" id="RHEA-COMP:10747"/>
        <dbReference type="Rhea" id="RHEA-COMP:10748"/>
        <dbReference type="ChEBI" id="CHEBI:83833"/>
        <dbReference type="ChEBI" id="CHEBI:83834"/>
        <dbReference type="EC" id="5.2.1.8"/>
    </reaction>
</comment>
<dbReference type="GO" id="GO:0044183">
    <property type="term" value="F:protein folding chaperone"/>
    <property type="evidence" value="ECO:0007669"/>
    <property type="project" value="TreeGrafter"/>
</dbReference>
<keyword evidence="7 9" id="KW-0413">Isomerase</keyword>
<organism evidence="12 13">
    <name type="scientific">Calidithermus roseus</name>
    <dbReference type="NCBI Taxonomy" id="1644118"/>
    <lineage>
        <taxon>Bacteria</taxon>
        <taxon>Thermotogati</taxon>
        <taxon>Deinococcota</taxon>
        <taxon>Deinococci</taxon>
        <taxon>Thermales</taxon>
        <taxon>Thermaceae</taxon>
        <taxon>Calidithermus</taxon>
    </lineage>
</organism>
<dbReference type="AlphaFoldDB" id="A0A399EXU1"/>
<dbReference type="PIRSF" id="PIRSF003095">
    <property type="entry name" value="Trigger_factor"/>
    <property type="match status" value="1"/>
</dbReference>
<dbReference type="SUPFAM" id="SSF109998">
    <property type="entry name" value="Triger factor/SurA peptide-binding domain-like"/>
    <property type="match status" value="1"/>
</dbReference>
<comment type="domain">
    <text evidence="9">Consists of 3 domains; the N-terminus binds the ribosome, the middle domain has PPIase activity, while the C-terminus has intrinsic chaperone activity on its own.</text>
</comment>
<dbReference type="InterPro" id="IPR036611">
    <property type="entry name" value="Trigger_fac_ribosome-bd_sf"/>
</dbReference>
<dbReference type="InterPro" id="IPR027304">
    <property type="entry name" value="Trigger_fact/SurA_dom_sf"/>
</dbReference>
<dbReference type="GO" id="GO:0003755">
    <property type="term" value="F:peptidyl-prolyl cis-trans isomerase activity"/>
    <property type="evidence" value="ECO:0007669"/>
    <property type="project" value="UniProtKB-UniRule"/>
</dbReference>
<keyword evidence="6 9" id="KW-0143">Chaperone</keyword>
<dbReference type="GO" id="GO:0051301">
    <property type="term" value="P:cell division"/>
    <property type="evidence" value="ECO:0007669"/>
    <property type="project" value="UniProtKB-KW"/>
</dbReference>
<accession>A0A399EXU1</accession>
<feature type="domain" description="Trigger factor C-terminal" evidence="11">
    <location>
        <begin position="239"/>
        <end position="396"/>
    </location>
</feature>
<name>A0A399EXU1_9DEIN</name>
<dbReference type="GO" id="GO:0005737">
    <property type="term" value="C:cytoplasm"/>
    <property type="evidence" value="ECO:0007669"/>
    <property type="project" value="UniProtKB-SubCell"/>
</dbReference>
<feature type="domain" description="Trigger factor ribosome-binding bacterial" evidence="10">
    <location>
        <begin position="7"/>
        <end position="143"/>
    </location>
</feature>
<keyword evidence="13" id="KW-1185">Reference proteome</keyword>
<dbReference type="Gene3D" id="3.10.50.40">
    <property type="match status" value="1"/>
</dbReference>
<reference evidence="12 13" key="1">
    <citation type="submission" date="2018-08" db="EMBL/GenBank/DDBJ databases">
        <title>Meiothermus roseus NBRC 110900 genome sequencing project.</title>
        <authorList>
            <person name="Da Costa M.S."/>
            <person name="Albuquerque L."/>
            <person name="Raposo P."/>
            <person name="Froufe H.J.C."/>
            <person name="Barroso C.S."/>
            <person name="Egas C."/>
        </authorList>
    </citation>
    <scope>NUCLEOTIDE SEQUENCE [LARGE SCALE GENOMIC DNA]</scope>
    <source>
        <strain evidence="12 13">NBRC 110900</strain>
    </source>
</reference>
<dbReference type="Pfam" id="PF05697">
    <property type="entry name" value="Trigger_N"/>
    <property type="match status" value="1"/>
</dbReference>
<dbReference type="RefSeq" id="WP_119276424.1">
    <property type="nucleotide sequence ID" value="NZ_QWLA01000015.1"/>
</dbReference>
<evidence type="ECO:0000256" key="4">
    <source>
        <dbReference type="ARBA" id="ARBA00016902"/>
    </source>
</evidence>
<dbReference type="InterPro" id="IPR008881">
    <property type="entry name" value="Trigger_fac_ribosome-bd_bac"/>
</dbReference>
<dbReference type="EC" id="5.2.1.8" evidence="3 9"/>
<evidence type="ECO:0000313" key="13">
    <source>
        <dbReference type="Proteomes" id="UP000265341"/>
    </source>
</evidence>
<comment type="function">
    <text evidence="9">Involved in protein export. Acts as a chaperone by maintaining the newly synthesized protein in an open conformation. Functions as a peptidyl-prolyl cis-trans isomerase.</text>
</comment>
<evidence type="ECO:0000256" key="7">
    <source>
        <dbReference type="ARBA" id="ARBA00023235"/>
    </source>
</evidence>
<keyword evidence="5 9" id="KW-0697">Rotamase</keyword>
<comment type="similarity">
    <text evidence="2 9">Belongs to the FKBP-type PPIase family. Tig subfamily.</text>
</comment>
<dbReference type="Proteomes" id="UP000265341">
    <property type="component" value="Unassembled WGS sequence"/>
</dbReference>
<evidence type="ECO:0000313" key="12">
    <source>
        <dbReference type="EMBL" id="RIH87859.1"/>
    </source>
</evidence>
<dbReference type="HAMAP" id="MF_00303">
    <property type="entry name" value="Trigger_factor_Tig"/>
    <property type="match status" value="1"/>
</dbReference>
<dbReference type="InterPro" id="IPR005215">
    <property type="entry name" value="Trig_fac"/>
</dbReference>
<evidence type="ECO:0000256" key="5">
    <source>
        <dbReference type="ARBA" id="ARBA00023110"/>
    </source>
</evidence>
<evidence type="ECO:0000259" key="11">
    <source>
        <dbReference type="Pfam" id="PF05698"/>
    </source>
</evidence>
<proteinExistence type="inferred from homology"/>
<comment type="subcellular location">
    <subcellularLocation>
        <location evidence="9">Cytoplasm</location>
    </subcellularLocation>
    <text evidence="9">About half TF is bound to the ribosome near the polypeptide exit tunnel while the other half is free in the cytoplasm.</text>
</comment>
<evidence type="ECO:0000256" key="1">
    <source>
        <dbReference type="ARBA" id="ARBA00000971"/>
    </source>
</evidence>
<evidence type="ECO:0000256" key="2">
    <source>
        <dbReference type="ARBA" id="ARBA00005464"/>
    </source>
</evidence>
<dbReference type="GO" id="GO:0051083">
    <property type="term" value="P:'de novo' cotranslational protein folding"/>
    <property type="evidence" value="ECO:0007669"/>
    <property type="project" value="TreeGrafter"/>
</dbReference>
<evidence type="ECO:0000256" key="8">
    <source>
        <dbReference type="ARBA" id="ARBA00029986"/>
    </source>
</evidence>